<dbReference type="Proteomes" id="UP001501074">
    <property type="component" value="Unassembled WGS sequence"/>
</dbReference>
<name>A0ABP6Z0C6_9ACTN</name>
<accession>A0ABP6Z0C6</accession>
<evidence type="ECO:0000313" key="2">
    <source>
        <dbReference type="Proteomes" id="UP001501074"/>
    </source>
</evidence>
<protein>
    <submittedName>
        <fullName evidence="1">Uncharacterized protein</fullName>
    </submittedName>
</protein>
<sequence>MTNDSVPASLDLILRDALHALQQLSGAENWKNLLVGNSQGTGRGADHAAVYACSERHELAIISFPHRLVVQPGVHDTSRQVRVFPRHRVIVASAAHLTGPVGGLEDKMLHDPIRAREELLLMVPDAGSPSGMTEIRVTGDKSGEVARAVAELTALKV</sequence>
<dbReference type="RefSeq" id="WP_231484143.1">
    <property type="nucleotide sequence ID" value="NZ_BAAAZO010000001.1"/>
</dbReference>
<dbReference type="EMBL" id="BAAAZO010000001">
    <property type="protein sequence ID" value="GAA3593963.1"/>
    <property type="molecule type" value="Genomic_DNA"/>
</dbReference>
<gene>
    <name evidence="1" type="ORF">GCM10022223_06190</name>
</gene>
<organism evidence="1 2">
    <name type="scientific">Kineosporia mesophila</name>
    <dbReference type="NCBI Taxonomy" id="566012"/>
    <lineage>
        <taxon>Bacteria</taxon>
        <taxon>Bacillati</taxon>
        <taxon>Actinomycetota</taxon>
        <taxon>Actinomycetes</taxon>
        <taxon>Kineosporiales</taxon>
        <taxon>Kineosporiaceae</taxon>
        <taxon>Kineosporia</taxon>
    </lineage>
</organism>
<comment type="caution">
    <text evidence="1">The sequence shown here is derived from an EMBL/GenBank/DDBJ whole genome shotgun (WGS) entry which is preliminary data.</text>
</comment>
<reference evidence="2" key="1">
    <citation type="journal article" date="2019" name="Int. J. Syst. Evol. Microbiol.">
        <title>The Global Catalogue of Microorganisms (GCM) 10K type strain sequencing project: providing services to taxonomists for standard genome sequencing and annotation.</title>
        <authorList>
            <consortium name="The Broad Institute Genomics Platform"/>
            <consortium name="The Broad Institute Genome Sequencing Center for Infectious Disease"/>
            <person name="Wu L."/>
            <person name="Ma J."/>
        </authorList>
    </citation>
    <scope>NUCLEOTIDE SEQUENCE [LARGE SCALE GENOMIC DNA]</scope>
    <source>
        <strain evidence="2">JCM 16902</strain>
    </source>
</reference>
<keyword evidence="2" id="KW-1185">Reference proteome</keyword>
<evidence type="ECO:0000313" key="1">
    <source>
        <dbReference type="EMBL" id="GAA3593963.1"/>
    </source>
</evidence>
<proteinExistence type="predicted"/>